<keyword evidence="6 9" id="KW-0472">Membrane</keyword>
<dbReference type="AlphaFoldDB" id="A0A4R7C8P8"/>
<organism evidence="10 11">
    <name type="scientific">Enterovirga rhinocerotis</name>
    <dbReference type="NCBI Taxonomy" id="1339210"/>
    <lineage>
        <taxon>Bacteria</taxon>
        <taxon>Pseudomonadati</taxon>
        <taxon>Pseudomonadota</taxon>
        <taxon>Alphaproteobacteria</taxon>
        <taxon>Hyphomicrobiales</taxon>
        <taxon>Methylobacteriaceae</taxon>
        <taxon>Enterovirga</taxon>
    </lineage>
</organism>
<proteinExistence type="inferred from homology"/>
<feature type="transmembrane region" description="Helical" evidence="9">
    <location>
        <begin position="31"/>
        <end position="51"/>
    </location>
</feature>
<feature type="transmembrane region" description="Helical" evidence="9">
    <location>
        <begin position="359"/>
        <end position="378"/>
    </location>
</feature>
<dbReference type="GO" id="GO:0005886">
    <property type="term" value="C:plasma membrane"/>
    <property type="evidence" value="ECO:0007669"/>
    <property type="project" value="UniProtKB-SubCell"/>
</dbReference>
<dbReference type="RefSeq" id="WP_133768663.1">
    <property type="nucleotide sequence ID" value="NZ_SNZR01000011.1"/>
</dbReference>
<feature type="transmembrane region" description="Helical" evidence="9">
    <location>
        <begin position="157"/>
        <end position="190"/>
    </location>
</feature>
<dbReference type="EMBL" id="SNZR01000011">
    <property type="protein sequence ID" value="TDR93685.1"/>
    <property type="molecule type" value="Genomic_DNA"/>
</dbReference>
<keyword evidence="11" id="KW-1185">Reference proteome</keyword>
<comment type="subcellular location">
    <subcellularLocation>
        <location evidence="1">Cell membrane</location>
        <topology evidence="1">Multi-pass membrane protein</topology>
    </subcellularLocation>
</comment>
<evidence type="ECO:0000256" key="7">
    <source>
        <dbReference type="ARBA" id="ARBA00024033"/>
    </source>
</evidence>
<dbReference type="Pfam" id="PF09594">
    <property type="entry name" value="GT87"/>
    <property type="match status" value="1"/>
</dbReference>
<dbReference type="Proteomes" id="UP000295122">
    <property type="component" value="Unassembled WGS sequence"/>
</dbReference>
<feature type="transmembrane region" description="Helical" evidence="9">
    <location>
        <begin position="117"/>
        <end position="145"/>
    </location>
</feature>
<evidence type="ECO:0000313" key="11">
    <source>
        <dbReference type="Proteomes" id="UP000295122"/>
    </source>
</evidence>
<feature type="transmembrane region" description="Helical" evidence="9">
    <location>
        <begin position="291"/>
        <end position="313"/>
    </location>
</feature>
<feature type="transmembrane region" description="Helical" evidence="9">
    <location>
        <begin position="320"/>
        <end position="339"/>
    </location>
</feature>
<evidence type="ECO:0000256" key="9">
    <source>
        <dbReference type="SAM" id="Phobius"/>
    </source>
</evidence>
<evidence type="ECO:0000256" key="2">
    <source>
        <dbReference type="ARBA" id="ARBA00022475"/>
    </source>
</evidence>
<keyword evidence="5 9" id="KW-1133">Transmembrane helix</keyword>
<feature type="transmembrane region" description="Helical" evidence="9">
    <location>
        <begin position="227"/>
        <end position="247"/>
    </location>
</feature>
<dbReference type="OrthoDB" id="7679563at2"/>
<feature type="transmembrane region" description="Helical" evidence="9">
    <location>
        <begin position="196"/>
        <end position="220"/>
    </location>
</feature>
<comment type="similarity">
    <text evidence="7">Belongs to the glycosyltransferase 87 family.</text>
</comment>
<feature type="transmembrane region" description="Helical" evidence="9">
    <location>
        <begin position="385"/>
        <end position="405"/>
    </location>
</feature>
<sequence>MAGPLSLASGASSPTARPTVRPSIGDRLRGIDWFFVGASVIVAIWALWLFVLAQHDWLAGEVRNHVSTDFAAFWSAGRMVVSGEAAFVYDQARQGAVVREALGPVARAHEYLNPPPFLFVVAPLGLLGYVAAKVAWLAATLAAFLVVARRIEPHPRIVLAALAVPVVFLNVVSGQNGLLTAAIVGAALVLLPARPWLGGILIGALVIKPQLAVLFPFLLAASGNWRAFAGAALSASALMLASLLAFGPETWAGFLHSFAEAGGTVLGDGRTGWGKVQSLFGVLRHLDVAPALAWSIQAAWGVAIAILACLAWARPLPSDLKAAVAAVAIVLVQPYVFIYDEAMLAVAMAFWWRLARAEGAGRGEIALLLLAMLCLIATMMTRAHLGYAAALLVGAVVAGRLVVAWPDRTSASTSARPSS</sequence>
<gene>
    <name evidence="10" type="ORF">EV668_0950</name>
</gene>
<comment type="caution">
    <text evidence="10">The sequence shown here is derived from an EMBL/GenBank/DDBJ whole genome shotgun (WGS) entry which is preliminary data.</text>
</comment>
<evidence type="ECO:0000256" key="1">
    <source>
        <dbReference type="ARBA" id="ARBA00004651"/>
    </source>
</evidence>
<evidence type="ECO:0000256" key="4">
    <source>
        <dbReference type="ARBA" id="ARBA00022692"/>
    </source>
</evidence>
<keyword evidence="2" id="KW-1003">Cell membrane</keyword>
<feature type="compositionally biased region" description="Low complexity" evidence="8">
    <location>
        <begin position="1"/>
        <end position="16"/>
    </location>
</feature>
<protein>
    <submittedName>
        <fullName evidence="10">Uncharacterized protein DUF2029</fullName>
    </submittedName>
</protein>
<dbReference type="InterPro" id="IPR018584">
    <property type="entry name" value="GT87"/>
</dbReference>
<feature type="region of interest" description="Disordered" evidence="8">
    <location>
        <begin position="1"/>
        <end position="20"/>
    </location>
</feature>
<evidence type="ECO:0000256" key="5">
    <source>
        <dbReference type="ARBA" id="ARBA00022989"/>
    </source>
</evidence>
<evidence type="ECO:0000256" key="6">
    <source>
        <dbReference type="ARBA" id="ARBA00023136"/>
    </source>
</evidence>
<evidence type="ECO:0000256" key="8">
    <source>
        <dbReference type="SAM" id="MobiDB-lite"/>
    </source>
</evidence>
<name>A0A4R7C8P8_9HYPH</name>
<reference evidence="10 11" key="1">
    <citation type="submission" date="2019-03" db="EMBL/GenBank/DDBJ databases">
        <title>Genomic Encyclopedia of Type Strains, Phase IV (KMG-IV): sequencing the most valuable type-strain genomes for metagenomic binning, comparative biology and taxonomic classification.</title>
        <authorList>
            <person name="Goeker M."/>
        </authorList>
    </citation>
    <scope>NUCLEOTIDE SEQUENCE [LARGE SCALE GENOMIC DNA]</scope>
    <source>
        <strain evidence="10 11">DSM 25903</strain>
    </source>
</reference>
<evidence type="ECO:0000256" key="3">
    <source>
        <dbReference type="ARBA" id="ARBA00022679"/>
    </source>
</evidence>
<accession>A0A4R7C8P8</accession>
<keyword evidence="3" id="KW-0808">Transferase</keyword>
<evidence type="ECO:0000313" key="10">
    <source>
        <dbReference type="EMBL" id="TDR93685.1"/>
    </source>
</evidence>
<dbReference type="GO" id="GO:0016758">
    <property type="term" value="F:hexosyltransferase activity"/>
    <property type="evidence" value="ECO:0007669"/>
    <property type="project" value="InterPro"/>
</dbReference>
<keyword evidence="4 9" id="KW-0812">Transmembrane</keyword>